<evidence type="ECO:0000313" key="1">
    <source>
        <dbReference type="EMBL" id="QHS95281.1"/>
    </source>
</evidence>
<organism evidence="1">
    <name type="scientific">viral metagenome</name>
    <dbReference type="NCBI Taxonomy" id="1070528"/>
    <lineage>
        <taxon>unclassified sequences</taxon>
        <taxon>metagenomes</taxon>
        <taxon>organismal metagenomes</taxon>
    </lineage>
</organism>
<sequence length="160" mass="19739">MFLYSIIPSYIYYHIVEYFLHSLGHNSKYGLYIYKYHKKHHNIHYPVNKLLDYKPYKTDYKFNLFSDGLVAYSLPILLLGFMNYKLLDYESFINLSINFSIYTYLSDYLHTEIHTKDSWLEKYEWFMKKRKIHFLHHKNVNKNKNVLNLEIDKYMNTYLE</sequence>
<protein>
    <recommendedName>
        <fullName evidence="2">Fatty acid hydroxylase domain-containing protein</fullName>
    </recommendedName>
</protein>
<dbReference type="AlphaFoldDB" id="A0A6C0BU32"/>
<reference evidence="1" key="1">
    <citation type="journal article" date="2020" name="Nature">
        <title>Giant virus diversity and host interactions through global metagenomics.</title>
        <authorList>
            <person name="Schulz F."/>
            <person name="Roux S."/>
            <person name="Paez-Espino D."/>
            <person name="Jungbluth S."/>
            <person name="Walsh D.A."/>
            <person name="Denef V.J."/>
            <person name="McMahon K.D."/>
            <person name="Konstantinidis K.T."/>
            <person name="Eloe-Fadrosh E.A."/>
            <person name="Kyrpides N.C."/>
            <person name="Woyke T."/>
        </authorList>
    </citation>
    <scope>NUCLEOTIDE SEQUENCE</scope>
    <source>
        <strain evidence="1">GVMAG-M-3300018428-35</strain>
    </source>
</reference>
<name>A0A6C0BU32_9ZZZZ</name>
<evidence type="ECO:0008006" key="2">
    <source>
        <dbReference type="Google" id="ProtNLM"/>
    </source>
</evidence>
<dbReference type="EMBL" id="MN739246">
    <property type="protein sequence ID" value="QHS95281.1"/>
    <property type="molecule type" value="Genomic_DNA"/>
</dbReference>
<accession>A0A6C0BU32</accession>
<proteinExistence type="predicted"/>